<keyword evidence="2" id="KW-1185">Reference proteome</keyword>
<organism evidence="1 2">
    <name type="scientific">Melanomma pulvis-pyrius CBS 109.77</name>
    <dbReference type="NCBI Taxonomy" id="1314802"/>
    <lineage>
        <taxon>Eukaryota</taxon>
        <taxon>Fungi</taxon>
        <taxon>Dikarya</taxon>
        <taxon>Ascomycota</taxon>
        <taxon>Pezizomycotina</taxon>
        <taxon>Dothideomycetes</taxon>
        <taxon>Pleosporomycetidae</taxon>
        <taxon>Pleosporales</taxon>
        <taxon>Melanommataceae</taxon>
        <taxon>Melanomma</taxon>
    </lineage>
</organism>
<gene>
    <name evidence="1" type="ORF">K505DRAFT_370773</name>
</gene>
<evidence type="ECO:0000313" key="2">
    <source>
        <dbReference type="Proteomes" id="UP000799757"/>
    </source>
</evidence>
<reference evidence="1" key="1">
    <citation type="journal article" date="2020" name="Stud. Mycol.">
        <title>101 Dothideomycetes genomes: a test case for predicting lifestyles and emergence of pathogens.</title>
        <authorList>
            <person name="Haridas S."/>
            <person name="Albert R."/>
            <person name="Binder M."/>
            <person name="Bloem J."/>
            <person name="Labutti K."/>
            <person name="Salamov A."/>
            <person name="Andreopoulos B."/>
            <person name="Baker S."/>
            <person name="Barry K."/>
            <person name="Bills G."/>
            <person name="Bluhm B."/>
            <person name="Cannon C."/>
            <person name="Castanera R."/>
            <person name="Culley D."/>
            <person name="Daum C."/>
            <person name="Ezra D."/>
            <person name="Gonzalez J."/>
            <person name="Henrissat B."/>
            <person name="Kuo A."/>
            <person name="Liang C."/>
            <person name="Lipzen A."/>
            <person name="Lutzoni F."/>
            <person name="Magnuson J."/>
            <person name="Mondo S."/>
            <person name="Nolan M."/>
            <person name="Ohm R."/>
            <person name="Pangilinan J."/>
            <person name="Park H.-J."/>
            <person name="Ramirez L."/>
            <person name="Alfaro M."/>
            <person name="Sun H."/>
            <person name="Tritt A."/>
            <person name="Yoshinaga Y."/>
            <person name="Zwiers L.-H."/>
            <person name="Turgeon B."/>
            <person name="Goodwin S."/>
            <person name="Spatafora J."/>
            <person name="Crous P."/>
            <person name="Grigoriev I."/>
        </authorList>
    </citation>
    <scope>NUCLEOTIDE SEQUENCE</scope>
    <source>
        <strain evidence="1">CBS 109.77</strain>
    </source>
</reference>
<proteinExistence type="predicted"/>
<sequence>MSRLNLEPWHEPTCCICGKLVDERKRGFRCISTQPGTTVSTTISTLPVHNANSFPSDYLIHDFCLLIFERACPRFVEHLRYVITTAWLTSPVDAQNFHGLSSLDAGALVSMFGFNSSDRISKKSTDFSKLIDRVFKLPVELYEAIFSNCQHSNALMITACEKPDLFMQLIKRDIVRTRITMCIQAAPLLVSNSSHEVFTENFVKLAQNMEAEFISIAGDEYLRSIRQRSLSPGTVHFNIKNGQPQLLALLVNSLGILNIAFEVDAKGLYKWIRPDIRKHNIVLDIRKFTAIWVVSDPLKCRMISTDLPGHNIAQPRPILPCALRSWAPLPTASDPQDYLQVSGYVEASTINFSNLDKVYLSYDMSLALVGIFTEAGKGRVEVRLEPVATIQDRDGEFLPSAGPLVVEEIKTERCRGLCEDIQGDSSEDILRSIDLYNVASYLEIGIRRQKHNGPLVVIKFSLPLEDCFGFQMDNNTFIRASSVCELCEKHTILGNVQNWKKEEPLRLRLEYWLDPQFDI</sequence>
<dbReference type="EMBL" id="MU001759">
    <property type="protein sequence ID" value="KAF2799725.1"/>
    <property type="molecule type" value="Genomic_DNA"/>
</dbReference>
<dbReference type="OrthoDB" id="3939776at2759"/>
<dbReference type="AlphaFoldDB" id="A0A6A6XUK9"/>
<name>A0A6A6XUK9_9PLEO</name>
<protein>
    <submittedName>
        <fullName evidence="1">Uncharacterized protein</fullName>
    </submittedName>
</protein>
<accession>A0A6A6XUK9</accession>
<dbReference type="Proteomes" id="UP000799757">
    <property type="component" value="Unassembled WGS sequence"/>
</dbReference>
<evidence type="ECO:0000313" key="1">
    <source>
        <dbReference type="EMBL" id="KAF2799725.1"/>
    </source>
</evidence>